<dbReference type="Proteomes" id="UP000191554">
    <property type="component" value="Unassembled WGS sequence"/>
</dbReference>
<reference evidence="1 2" key="1">
    <citation type="submission" date="2017-03" db="EMBL/GenBank/DDBJ databases">
        <title>Genome sequence of Clostridium hungatei DSM 14427.</title>
        <authorList>
            <person name="Poehlein A."/>
            <person name="Daniel R."/>
        </authorList>
    </citation>
    <scope>NUCLEOTIDE SEQUENCE [LARGE SCALE GENOMIC DNA]</scope>
    <source>
        <strain evidence="1 2">DSM 14427</strain>
    </source>
</reference>
<evidence type="ECO:0000313" key="1">
    <source>
        <dbReference type="EMBL" id="OPX46250.1"/>
    </source>
</evidence>
<comment type="caution">
    <text evidence="1">The sequence shown here is derived from an EMBL/GenBank/DDBJ whole genome shotgun (WGS) entry which is preliminary data.</text>
</comment>
<name>A0A1V4SQV0_RUMHU</name>
<dbReference type="AlphaFoldDB" id="A0A1V4SQV0"/>
<keyword evidence="2" id="KW-1185">Reference proteome</keyword>
<protein>
    <submittedName>
        <fullName evidence="1">Uncharacterized protein</fullName>
    </submittedName>
</protein>
<organism evidence="1 2">
    <name type="scientific">Ruminiclostridium hungatei</name>
    <name type="common">Clostridium hungatei</name>
    <dbReference type="NCBI Taxonomy" id="48256"/>
    <lineage>
        <taxon>Bacteria</taxon>
        <taxon>Bacillati</taxon>
        <taxon>Bacillota</taxon>
        <taxon>Clostridia</taxon>
        <taxon>Eubacteriales</taxon>
        <taxon>Oscillospiraceae</taxon>
        <taxon>Ruminiclostridium</taxon>
    </lineage>
</organism>
<dbReference type="OrthoDB" id="2867965at2"/>
<accession>A0A1V4SQV0</accession>
<sequence length="120" mass="13611">MFEMEVDKLKKVFTIVAAGFFSMQEGIDFMNEYRSKAAQIVPEEYTLIVDGREVKTSAQDVAEQLKNMIMLYMSVPFKKRIIVQQQSAVAASQTKRLAKDIPGFETIIFVESTEEAFAKA</sequence>
<evidence type="ECO:0000313" key="2">
    <source>
        <dbReference type="Proteomes" id="UP000191554"/>
    </source>
</evidence>
<gene>
    <name evidence="1" type="ORF">CLHUN_00660</name>
</gene>
<dbReference type="RefSeq" id="WP_080062573.1">
    <property type="nucleotide sequence ID" value="NZ_MZGX01000001.1"/>
</dbReference>
<proteinExistence type="predicted"/>
<dbReference type="EMBL" id="MZGX01000001">
    <property type="protein sequence ID" value="OPX46250.1"/>
    <property type="molecule type" value="Genomic_DNA"/>
</dbReference>